<comment type="subcellular location">
    <subcellularLocation>
        <location evidence="1">Cytoplasm</location>
    </subcellularLocation>
</comment>
<evidence type="ECO:0000256" key="1">
    <source>
        <dbReference type="ARBA" id="ARBA00004496"/>
    </source>
</evidence>
<evidence type="ECO:0000256" key="6">
    <source>
        <dbReference type="ARBA" id="ARBA00022723"/>
    </source>
</evidence>
<evidence type="ECO:0000256" key="12">
    <source>
        <dbReference type="SAM" id="MobiDB-lite"/>
    </source>
</evidence>
<dbReference type="PANTHER" id="PTHR33540:SF2">
    <property type="entry name" value="TRNA THREONYLCARBAMOYLADENOSINE BIOSYNTHESIS PROTEIN TSAE"/>
    <property type="match status" value="1"/>
</dbReference>
<sequence length="202" mass="20739">MSVVERFAAADPDAMHEFGIALGRELRAGDLVILTGPLGAGKTTLTRGIGEGLGVRGPVQSPTFVIARTHPSLVGGAPLVHVDAYRLADASEVEDLDLDFEGSVVVAEWGAGLVDARDSWLEIVIERPIGGAEPGAPAEPADPGAPTAPAEPGAPAEPADPGAPAATGPLERTDDEFAEAPVEPRTLTVTGHGPRWQNGVLR</sequence>
<comment type="function">
    <text evidence="10">Required for the formation of a threonylcarbamoyl group on adenosine at position 37 (t(6)A37) in tRNAs that read codons beginning with adenine. Is involved in the transfer of the threonylcarbamoyl moiety of threonylcarbamoyl-AMP (TC-AMP) to the N6 group of A37, together with TsaD and TsaB. TsaE seems to play an indirect role in the t(6)A biosynthesis pathway, possibly in regulating the core enzymatic function of TsaD.</text>
</comment>
<evidence type="ECO:0000256" key="7">
    <source>
        <dbReference type="ARBA" id="ARBA00022741"/>
    </source>
</evidence>
<protein>
    <recommendedName>
        <fullName evidence="3">tRNA threonylcarbamoyladenosine biosynthesis protein TsaE</fullName>
    </recommendedName>
    <alternativeName>
        <fullName evidence="11">t(6)A37 threonylcarbamoyladenosine biosynthesis protein TsaE</fullName>
    </alternativeName>
</protein>
<gene>
    <name evidence="13" type="primary">tsaE</name>
    <name evidence="13" type="ORF">ACFQ3U_12680</name>
</gene>
<organism evidence="13 14">
    <name type="scientific">Leucobacter albus</name>
    <dbReference type="NCBI Taxonomy" id="272210"/>
    <lineage>
        <taxon>Bacteria</taxon>
        <taxon>Bacillati</taxon>
        <taxon>Actinomycetota</taxon>
        <taxon>Actinomycetes</taxon>
        <taxon>Micrococcales</taxon>
        <taxon>Microbacteriaceae</taxon>
        <taxon>Leucobacter</taxon>
    </lineage>
</organism>
<keyword evidence="7" id="KW-0547">Nucleotide-binding</keyword>
<name>A0ABW3TRE7_9MICO</name>
<evidence type="ECO:0000256" key="8">
    <source>
        <dbReference type="ARBA" id="ARBA00022840"/>
    </source>
</evidence>
<evidence type="ECO:0000256" key="10">
    <source>
        <dbReference type="ARBA" id="ARBA00024908"/>
    </source>
</evidence>
<keyword evidence="8" id="KW-0067">ATP-binding</keyword>
<dbReference type="NCBIfam" id="TIGR00150">
    <property type="entry name" value="T6A_YjeE"/>
    <property type="match status" value="1"/>
</dbReference>
<evidence type="ECO:0000313" key="14">
    <source>
        <dbReference type="Proteomes" id="UP001597181"/>
    </source>
</evidence>
<keyword evidence="4" id="KW-0963">Cytoplasm</keyword>
<dbReference type="EMBL" id="JBHTLY010000006">
    <property type="protein sequence ID" value="MFD1202749.1"/>
    <property type="molecule type" value="Genomic_DNA"/>
</dbReference>
<evidence type="ECO:0000256" key="3">
    <source>
        <dbReference type="ARBA" id="ARBA00019010"/>
    </source>
</evidence>
<dbReference type="SUPFAM" id="SSF52540">
    <property type="entry name" value="P-loop containing nucleoside triphosphate hydrolases"/>
    <property type="match status" value="1"/>
</dbReference>
<evidence type="ECO:0000256" key="11">
    <source>
        <dbReference type="ARBA" id="ARBA00032441"/>
    </source>
</evidence>
<dbReference type="InterPro" id="IPR003442">
    <property type="entry name" value="T6A_TsaE"/>
</dbReference>
<keyword evidence="5" id="KW-0819">tRNA processing</keyword>
<dbReference type="Proteomes" id="UP001597181">
    <property type="component" value="Unassembled WGS sequence"/>
</dbReference>
<comment type="similarity">
    <text evidence="2">Belongs to the TsaE family.</text>
</comment>
<reference evidence="14" key="1">
    <citation type="journal article" date="2019" name="Int. J. Syst. Evol. Microbiol.">
        <title>The Global Catalogue of Microorganisms (GCM) 10K type strain sequencing project: providing services to taxonomists for standard genome sequencing and annotation.</title>
        <authorList>
            <consortium name="The Broad Institute Genomics Platform"/>
            <consortium name="The Broad Institute Genome Sequencing Center for Infectious Disease"/>
            <person name="Wu L."/>
            <person name="Ma J."/>
        </authorList>
    </citation>
    <scope>NUCLEOTIDE SEQUENCE [LARGE SCALE GENOMIC DNA]</scope>
    <source>
        <strain evidence="14">CCUG 50213</strain>
    </source>
</reference>
<feature type="compositionally biased region" description="Low complexity" evidence="12">
    <location>
        <begin position="131"/>
        <end position="169"/>
    </location>
</feature>
<feature type="region of interest" description="Disordered" evidence="12">
    <location>
        <begin position="131"/>
        <end position="202"/>
    </location>
</feature>
<evidence type="ECO:0000313" key="13">
    <source>
        <dbReference type="EMBL" id="MFD1202749.1"/>
    </source>
</evidence>
<dbReference type="Gene3D" id="3.40.50.300">
    <property type="entry name" value="P-loop containing nucleotide triphosphate hydrolases"/>
    <property type="match status" value="1"/>
</dbReference>
<dbReference type="Pfam" id="PF02367">
    <property type="entry name" value="TsaE"/>
    <property type="match status" value="1"/>
</dbReference>
<evidence type="ECO:0000256" key="9">
    <source>
        <dbReference type="ARBA" id="ARBA00022842"/>
    </source>
</evidence>
<keyword evidence="6" id="KW-0479">Metal-binding</keyword>
<dbReference type="RefSeq" id="WP_382403288.1">
    <property type="nucleotide sequence ID" value="NZ_BAAAKZ010000017.1"/>
</dbReference>
<comment type="caution">
    <text evidence="13">The sequence shown here is derived from an EMBL/GenBank/DDBJ whole genome shotgun (WGS) entry which is preliminary data.</text>
</comment>
<keyword evidence="14" id="KW-1185">Reference proteome</keyword>
<evidence type="ECO:0000256" key="5">
    <source>
        <dbReference type="ARBA" id="ARBA00022694"/>
    </source>
</evidence>
<evidence type="ECO:0000256" key="4">
    <source>
        <dbReference type="ARBA" id="ARBA00022490"/>
    </source>
</evidence>
<keyword evidence="9" id="KW-0460">Magnesium</keyword>
<proteinExistence type="inferred from homology"/>
<accession>A0ABW3TRE7</accession>
<dbReference type="InterPro" id="IPR027417">
    <property type="entry name" value="P-loop_NTPase"/>
</dbReference>
<evidence type="ECO:0000256" key="2">
    <source>
        <dbReference type="ARBA" id="ARBA00007599"/>
    </source>
</evidence>
<dbReference type="PANTHER" id="PTHR33540">
    <property type="entry name" value="TRNA THREONYLCARBAMOYLADENOSINE BIOSYNTHESIS PROTEIN TSAE"/>
    <property type="match status" value="1"/>
</dbReference>